<dbReference type="HOGENOM" id="CLU_2980825_0_0_1"/>
<dbReference type="AlphaFoldDB" id="A0A0C3Q1E4"/>
<evidence type="ECO:0000256" key="1">
    <source>
        <dbReference type="SAM" id="MobiDB-lite"/>
    </source>
</evidence>
<name>A0A0C3Q1E4_9AGAM</name>
<organism evidence="2 3">
    <name type="scientific">Tulasnella calospora MUT 4182</name>
    <dbReference type="NCBI Taxonomy" id="1051891"/>
    <lineage>
        <taxon>Eukaryota</taxon>
        <taxon>Fungi</taxon>
        <taxon>Dikarya</taxon>
        <taxon>Basidiomycota</taxon>
        <taxon>Agaricomycotina</taxon>
        <taxon>Agaricomycetes</taxon>
        <taxon>Cantharellales</taxon>
        <taxon>Tulasnellaceae</taxon>
        <taxon>Tulasnella</taxon>
    </lineage>
</organism>
<accession>A0A0C3Q1E4</accession>
<gene>
    <name evidence="2" type="ORF">M407DRAFT_196894</name>
</gene>
<reference evidence="2 3" key="1">
    <citation type="submission" date="2014-04" db="EMBL/GenBank/DDBJ databases">
        <authorList>
            <consortium name="DOE Joint Genome Institute"/>
            <person name="Kuo A."/>
            <person name="Girlanda M."/>
            <person name="Perotto S."/>
            <person name="Kohler A."/>
            <person name="Nagy L.G."/>
            <person name="Floudas D."/>
            <person name="Copeland A."/>
            <person name="Barry K.W."/>
            <person name="Cichocki N."/>
            <person name="Veneault-Fourrey C."/>
            <person name="LaButti K."/>
            <person name="Lindquist E.A."/>
            <person name="Lipzen A."/>
            <person name="Lundell T."/>
            <person name="Morin E."/>
            <person name="Murat C."/>
            <person name="Sun H."/>
            <person name="Tunlid A."/>
            <person name="Henrissat B."/>
            <person name="Grigoriev I.V."/>
            <person name="Hibbett D.S."/>
            <person name="Martin F."/>
            <person name="Nordberg H.P."/>
            <person name="Cantor M.N."/>
            <person name="Hua S.X."/>
        </authorList>
    </citation>
    <scope>NUCLEOTIDE SEQUENCE [LARGE SCALE GENOMIC DNA]</scope>
    <source>
        <strain evidence="2 3">MUT 4182</strain>
    </source>
</reference>
<protein>
    <submittedName>
        <fullName evidence="2">Uncharacterized protein</fullName>
    </submittedName>
</protein>
<dbReference type="EMBL" id="KN823714">
    <property type="protein sequence ID" value="KIO16004.1"/>
    <property type="molecule type" value="Genomic_DNA"/>
</dbReference>
<reference evidence="3" key="2">
    <citation type="submission" date="2015-01" db="EMBL/GenBank/DDBJ databases">
        <title>Evolutionary Origins and Diversification of the Mycorrhizal Mutualists.</title>
        <authorList>
            <consortium name="DOE Joint Genome Institute"/>
            <consortium name="Mycorrhizal Genomics Consortium"/>
            <person name="Kohler A."/>
            <person name="Kuo A."/>
            <person name="Nagy L.G."/>
            <person name="Floudas D."/>
            <person name="Copeland A."/>
            <person name="Barry K.W."/>
            <person name="Cichocki N."/>
            <person name="Veneault-Fourrey C."/>
            <person name="LaButti K."/>
            <person name="Lindquist E.A."/>
            <person name="Lipzen A."/>
            <person name="Lundell T."/>
            <person name="Morin E."/>
            <person name="Murat C."/>
            <person name="Riley R."/>
            <person name="Ohm R."/>
            <person name="Sun H."/>
            <person name="Tunlid A."/>
            <person name="Henrissat B."/>
            <person name="Grigoriev I.V."/>
            <person name="Hibbett D.S."/>
            <person name="Martin F."/>
        </authorList>
    </citation>
    <scope>NUCLEOTIDE SEQUENCE [LARGE SCALE GENOMIC DNA]</scope>
    <source>
        <strain evidence="3">MUT 4182</strain>
    </source>
</reference>
<dbReference type="Proteomes" id="UP000054248">
    <property type="component" value="Unassembled WGS sequence"/>
</dbReference>
<sequence length="58" mass="6818">MDRRKCHSPKCREMQAFQRRHPLNKLWELTKARQKLGNGQLGASEPANTEGMDPIYRH</sequence>
<proteinExistence type="predicted"/>
<feature type="region of interest" description="Disordered" evidence="1">
    <location>
        <begin position="36"/>
        <end position="58"/>
    </location>
</feature>
<evidence type="ECO:0000313" key="2">
    <source>
        <dbReference type="EMBL" id="KIO16004.1"/>
    </source>
</evidence>
<evidence type="ECO:0000313" key="3">
    <source>
        <dbReference type="Proteomes" id="UP000054248"/>
    </source>
</evidence>
<keyword evidence="3" id="KW-1185">Reference proteome</keyword>